<organism evidence="4 5">
    <name type="scientific">Caenorhabditis nigoni</name>
    <dbReference type="NCBI Taxonomy" id="1611254"/>
    <lineage>
        <taxon>Eukaryota</taxon>
        <taxon>Metazoa</taxon>
        <taxon>Ecdysozoa</taxon>
        <taxon>Nematoda</taxon>
        <taxon>Chromadorea</taxon>
        <taxon>Rhabditida</taxon>
        <taxon>Rhabditina</taxon>
        <taxon>Rhabditomorpha</taxon>
        <taxon>Rhabditoidea</taxon>
        <taxon>Rhabditidae</taxon>
        <taxon>Peloderinae</taxon>
        <taxon>Caenorhabditis</taxon>
    </lineage>
</organism>
<gene>
    <name evidence="4" type="primary">Cnig_chr_IV.g13609</name>
    <name evidence="4" type="ORF">B9Z55_013609</name>
</gene>
<evidence type="ECO:0000313" key="5">
    <source>
        <dbReference type="Proteomes" id="UP000230233"/>
    </source>
</evidence>
<accession>A0A2G5U304</accession>
<reference evidence="5" key="1">
    <citation type="submission" date="2017-10" db="EMBL/GenBank/DDBJ databases">
        <title>Rapid genome shrinkage in a self-fertile nematode reveals novel sperm competition proteins.</title>
        <authorList>
            <person name="Yin D."/>
            <person name="Schwarz E.M."/>
            <person name="Thomas C.G."/>
            <person name="Felde R.L."/>
            <person name="Korf I.F."/>
            <person name="Cutter A.D."/>
            <person name="Schartner C.M."/>
            <person name="Ralston E.J."/>
            <person name="Meyer B.J."/>
            <person name="Haag E.S."/>
        </authorList>
    </citation>
    <scope>NUCLEOTIDE SEQUENCE [LARGE SCALE GENOMIC DNA]</scope>
    <source>
        <strain evidence="5">JU1422</strain>
    </source>
</reference>
<feature type="region of interest" description="Disordered" evidence="2">
    <location>
        <begin position="120"/>
        <end position="146"/>
    </location>
</feature>
<comment type="caution">
    <text evidence="4">The sequence shown here is derived from an EMBL/GenBank/DDBJ whole genome shotgun (WGS) entry which is preliminary data.</text>
</comment>
<comment type="caution">
    <text evidence="1">Lacks conserved residue(s) required for the propagation of feature annotation.</text>
</comment>
<dbReference type="PROSITE" id="PS50026">
    <property type="entry name" value="EGF_3"/>
    <property type="match status" value="1"/>
</dbReference>
<dbReference type="OrthoDB" id="5868648at2759"/>
<dbReference type="EMBL" id="PDUG01000004">
    <property type="protein sequence ID" value="PIC33731.1"/>
    <property type="molecule type" value="Genomic_DNA"/>
</dbReference>
<feature type="disulfide bond" evidence="1">
    <location>
        <begin position="40"/>
        <end position="57"/>
    </location>
</feature>
<dbReference type="AlphaFoldDB" id="A0A2G5U304"/>
<name>A0A2G5U304_9PELO</name>
<feature type="region of interest" description="Disordered" evidence="2">
    <location>
        <begin position="165"/>
        <end position="232"/>
    </location>
</feature>
<dbReference type="InterPro" id="IPR000742">
    <property type="entry name" value="EGF"/>
</dbReference>
<keyword evidence="5" id="KW-1185">Reference proteome</keyword>
<dbReference type="Proteomes" id="UP000230233">
    <property type="component" value="Chromosome IV"/>
</dbReference>
<keyword evidence="1" id="KW-0245">EGF-like domain</keyword>
<proteinExistence type="predicted"/>
<keyword evidence="1" id="KW-1015">Disulfide bond</keyword>
<evidence type="ECO:0000313" key="4">
    <source>
        <dbReference type="EMBL" id="PIC33731.1"/>
    </source>
</evidence>
<evidence type="ECO:0000259" key="3">
    <source>
        <dbReference type="PROSITE" id="PS50026"/>
    </source>
</evidence>
<protein>
    <recommendedName>
        <fullName evidence="3">EGF-like domain-containing protein</fullName>
    </recommendedName>
</protein>
<feature type="domain" description="EGF-like" evidence="3">
    <location>
        <begin position="32"/>
        <end position="70"/>
    </location>
</feature>
<feature type="compositionally biased region" description="Low complexity" evidence="2">
    <location>
        <begin position="165"/>
        <end position="225"/>
    </location>
</feature>
<sequence length="232" mass="23473">MTNYVFKGFQEVDVYYYSGPRSTVQFDFDYQEVNNCLLNCNKPNGECKVSPSGVQYCECKKCEFTGDNCETALADPCQAKQKRVCGQNGTPQFGLCYKNICSDSCYSCACSPGDEADGTDQKCQDKVPTPSTPVAPTGPSVCPSTAAPSTTTALLTSTAAPAIGSSSAVPGSSGAPASTVTSGSSATTVSGGSSPSSSASPVVSSSVAVSSSSTAPSDAPSTASSNKPSGEV</sequence>
<evidence type="ECO:0000256" key="2">
    <source>
        <dbReference type="SAM" id="MobiDB-lite"/>
    </source>
</evidence>
<evidence type="ECO:0000256" key="1">
    <source>
        <dbReference type="PROSITE-ProRule" id="PRU00076"/>
    </source>
</evidence>